<protein>
    <submittedName>
        <fullName evidence="2">Uncharacterized protein</fullName>
    </submittedName>
</protein>
<gene>
    <name evidence="2" type="ORF">BDK51DRAFT_40252</name>
</gene>
<proteinExistence type="predicted"/>
<feature type="compositionally biased region" description="Pro residues" evidence="1">
    <location>
        <begin position="155"/>
        <end position="167"/>
    </location>
</feature>
<keyword evidence="3" id="KW-1185">Reference proteome</keyword>
<sequence length="290" mass="30081">MGGGGAAGAAEAGVDRAGQAHLAPGRTWRSFTEKLHWAPTHIRRFEGATRDGVAAAAGEQQMWGTTPRGKTRLAGRASLSAVVAESLDAGPESIQKSAILDGPDADARLGVGRHFPPAPTVPAPPPPTHTSFPALGPPLAPRSPRPISSLDAGPLPAPIPAATPPAPTLKGRRAARGPDEPKPRVTPTPKGRLRQGATLADAVAEAEDPTTTDLDAKSDTRVPAPDNAPPPLLNGAPSPRLRPLAPLINTITAKRAEPRPRPGREIEDARPPEGVVKTSGTEKGQDDWLW</sequence>
<evidence type="ECO:0000313" key="3">
    <source>
        <dbReference type="Proteomes" id="UP000269721"/>
    </source>
</evidence>
<name>A0A4P9VX32_9FUNG</name>
<feature type="compositionally biased region" description="Basic and acidic residues" evidence="1">
    <location>
        <begin position="254"/>
        <end position="271"/>
    </location>
</feature>
<feature type="compositionally biased region" description="Low complexity" evidence="1">
    <location>
        <begin position="233"/>
        <end position="247"/>
    </location>
</feature>
<dbReference type="AlphaFoldDB" id="A0A4P9VX32"/>
<feature type="compositionally biased region" description="Pro residues" evidence="1">
    <location>
        <begin position="116"/>
        <end position="128"/>
    </location>
</feature>
<feature type="region of interest" description="Disordered" evidence="1">
    <location>
        <begin position="1"/>
        <end position="25"/>
    </location>
</feature>
<accession>A0A4P9VX32</accession>
<dbReference type="Proteomes" id="UP000269721">
    <property type="component" value="Unassembled WGS sequence"/>
</dbReference>
<organism evidence="2 3">
    <name type="scientific">Blyttiomyces helicus</name>
    <dbReference type="NCBI Taxonomy" id="388810"/>
    <lineage>
        <taxon>Eukaryota</taxon>
        <taxon>Fungi</taxon>
        <taxon>Fungi incertae sedis</taxon>
        <taxon>Chytridiomycota</taxon>
        <taxon>Chytridiomycota incertae sedis</taxon>
        <taxon>Chytridiomycetes</taxon>
        <taxon>Chytridiomycetes incertae sedis</taxon>
        <taxon>Blyttiomyces</taxon>
    </lineage>
</organism>
<feature type="region of interest" description="Disordered" evidence="1">
    <location>
        <begin position="114"/>
        <end position="290"/>
    </location>
</feature>
<dbReference type="EMBL" id="ML000849">
    <property type="protein sequence ID" value="RKO83782.1"/>
    <property type="molecule type" value="Genomic_DNA"/>
</dbReference>
<reference evidence="3" key="1">
    <citation type="journal article" date="2018" name="Nat. Microbiol.">
        <title>Leveraging single-cell genomics to expand the fungal tree of life.</title>
        <authorList>
            <person name="Ahrendt S.R."/>
            <person name="Quandt C.A."/>
            <person name="Ciobanu D."/>
            <person name="Clum A."/>
            <person name="Salamov A."/>
            <person name="Andreopoulos B."/>
            <person name="Cheng J.F."/>
            <person name="Woyke T."/>
            <person name="Pelin A."/>
            <person name="Henrissat B."/>
            <person name="Reynolds N.K."/>
            <person name="Benny G.L."/>
            <person name="Smith M.E."/>
            <person name="James T.Y."/>
            <person name="Grigoriev I.V."/>
        </authorList>
    </citation>
    <scope>NUCLEOTIDE SEQUENCE [LARGE SCALE GENOMIC DNA]</scope>
</reference>
<feature type="compositionally biased region" description="Low complexity" evidence="1">
    <location>
        <begin position="8"/>
        <end position="17"/>
    </location>
</feature>
<evidence type="ECO:0000256" key="1">
    <source>
        <dbReference type="SAM" id="MobiDB-lite"/>
    </source>
</evidence>
<evidence type="ECO:0000313" key="2">
    <source>
        <dbReference type="EMBL" id="RKO83782.1"/>
    </source>
</evidence>
<feature type="compositionally biased region" description="Pro residues" evidence="1">
    <location>
        <begin position="135"/>
        <end position="144"/>
    </location>
</feature>